<keyword evidence="1" id="KW-0732">Signal</keyword>
<reference evidence="2 3" key="1">
    <citation type="journal article" date="2018" name="PLoS Pathog.">
        <title>Evolution of structural diversity of trichothecenes, a family of toxins produced by plant pathogenic and entomopathogenic fungi.</title>
        <authorList>
            <person name="Proctor R.H."/>
            <person name="McCormick S.P."/>
            <person name="Kim H.S."/>
            <person name="Cardoza R.E."/>
            <person name="Stanley A.M."/>
            <person name="Lindo L."/>
            <person name="Kelly A."/>
            <person name="Brown D.W."/>
            <person name="Lee T."/>
            <person name="Vaughan M.M."/>
            <person name="Alexander N.J."/>
            <person name="Busman M."/>
            <person name="Gutierrez S."/>
        </authorList>
    </citation>
    <scope>NUCLEOTIDE SEQUENCE [LARGE SCALE GENOMIC DNA]</scope>
    <source>
        <strain evidence="2 3">IBT 40837</strain>
    </source>
</reference>
<organism evidence="2 3">
    <name type="scientific">Trichoderma arundinaceum</name>
    <dbReference type="NCBI Taxonomy" id="490622"/>
    <lineage>
        <taxon>Eukaryota</taxon>
        <taxon>Fungi</taxon>
        <taxon>Dikarya</taxon>
        <taxon>Ascomycota</taxon>
        <taxon>Pezizomycotina</taxon>
        <taxon>Sordariomycetes</taxon>
        <taxon>Hypocreomycetidae</taxon>
        <taxon>Hypocreales</taxon>
        <taxon>Hypocreaceae</taxon>
        <taxon>Trichoderma</taxon>
    </lineage>
</organism>
<dbReference type="AlphaFoldDB" id="A0A395NWA9"/>
<dbReference type="Pfam" id="PF00378">
    <property type="entry name" value="ECH_1"/>
    <property type="match status" value="1"/>
</dbReference>
<dbReference type="SUPFAM" id="SSF52096">
    <property type="entry name" value="ClpP/crotonase"/>
    <property type="match status" value="1"/>
</dbReference>
<dbReference type="EMBL" id="PXOA01000113">
    <property type="protein sequence ID" value="RFU80376.1"/>
    <property type="molecule type" value="Genomic_DNA"/>
</dbReference>
<evidence type="ECO:0000313" key="3">
    <source>
        <dbReference type="Proteomes" id="UP000266272"/>
    </source>
</evidence>
<dbReference type="Proteomes" id="UP000266272">
    <property type="component" value="Unassembled WGS sequence"/>
</dbReference>
<dbReference type="Gene3D" id="3.90.226.10">
    <property type="entry name" value="2-enoyl-CoA Hydratase, Chain A, domain 1"/>
    <property type="match status" value="1"/>
</dbReference>
<protein>
    <submittedName>
        <fullName evidence="2">Enoyl-hydratase</fullName>
    </submittedName>
</protein>
<dbReference type="STRING" id="490622.A0A395NWA9"/>
<comment type="caution">
    <text evidence="2">The sequence shown here is derived from an EMBL/GenBank/DDBJ whole genome shotgun (WGS) entry which is preliminary data.</text>
</comment>
<dbReference type="InterPro" id="IPR001753">
    <property type="entry name" value="Enoyl-CoA_hydra/iso"/>
</dbReference>
<name>A0A395NWA9_TRIAR</name>
<evidence type="ECO:0000313" key="2">
    <source>
        <dbReference type="EMBL" id="RFU80376.1"/>
    </source>
</evidence>
<dbReference type="OrthoDB" id="410701at2759"/>
<sequence length="305" mass="33018">MRFPTLVHLLIVSITSGVSAAPGTLNSSPSSSVIKTTKVTPSYWRATFSDPPLNLQGNAFFRDFYALVDQITSDPDVKVVVFDSSSKYFFSTHVDLVNPLDPDLWPGNPRYWDSINRLAKAPVLTVAAIRGRAYNAGAEIAAVLDVRFGSKEKAVLAQLEVGFGANPGGGGIEMLSRLAGRSRALEVVLGADVFDADTAALYGWINRAIPDAHFEEFVDKFARRVAGWDHFAIAAAKNLINKRTGLPTAEEQQESFNSFLAADAQGVVSARLKAMAAAGMQTSLNFDLNFSKEELKFVGDGPWDI</sequence>
<dbReference type="InterPro" id="IPR029045">
    <property type="entry name" value="ClpP/crotonase-like_dom_sf"/>
</dbReference>
<proteinExistence type="predicted"/>
<accession>A0A395NWA9</accession>
<feature type="signal peptide" evidence="1">
    <location>
        <begin position="1"/>
        <end position="20"/>
    </location>
</feature>
<dbReference type="CDD" id="cd06558">
    <property type="entry name" value="crotonase-like"/>
    <property type="match status" value="1"/>
</dbReference>
<keyword evidence="3" id="KW-1185">Reference proteome</keyword>
<feature type="chain" id="PRO_5017474671" evidence="1">
    <location>
        <begin position="21"/>
        <end position="305"/>
    </location>
</feature>
<gene>
    <name evidence="2" type="ORF">TARUN_1842</name>
</gene>
<dbReference type="PANTHER" id="PTHR43459">
    <property type="entry name" value="ENOYL-COA HYDRATASE"/>
    <property type="match status" value="1"/>
</dbReference>
<evidence type="ECO:0000256" key="1">
    <source>
        <dbReference type="SAM" id="SignalP"/>
    </source>
</evidence>
<dbReference type="PANTHER" id="PTHR43459:SF1">
    <property type="entry name" value="EG:BACN32G11.4 PROTEIN"/>
    <property type="match status" value="1"/>
</dbReference>